<feature type="transmembrane region" description="Helical" evidence="1">
    <location>
        <begin position="65"/>
        <end position="91"/>
    </location>
</feature>
<sequence length="204" mass="20745">MNDTNRALNRTVLLIVGLVLLIGGGAAATAAAVPAVRDVWTSSGQAAFDGLRAAGDATKIGDTGLSWAVIGATAAAIVIAVILFAGLTTLVSRRSRTVLRSSGSQTPLGRVTVTEGFAADAVKNSLARQDGVLSASVTAHSVRDEPVLHVSVTARQGADPRSVVDYVDRVMDGLAAVTGTETAAYISLHGGLRSKLASDAPRVS</sequence>
<evidence type="ECO:0000313" key="2">
    <source>
        <dbReference type="EMBL" id="EZP26123.1"/>
    </source>
</evidence>
<proteinExistence type="predicted"/>
<dbReference type="Proteomes" id="UP000024001">
    <property type="component" value="Unassembled WGS sequence"/>
</dbReference>
<organism evidence="2 3">
    <name type="scientific">Microbacterium oleivorans</name>
    <dbReference type="NCBI Taxonomy" id="273677"/>
    <lineage>
        <taxon>Bacteria</taxon>
        <taxon>Bacillati</taxon>
        <taxon>Actinomycetota</taxon>
        <taxon>Actinomycetes</taxon>
        <taxon>Micrococcales</taxon>
        <taxon>Microbacteriaceae</taxon>
        <taxon>Microbacterium</taxon>
    </lineage>
</organism>
<keyword evidence="1" id="KW-0812">Transmembrane</keyword>
<dbReference type="OrthoDB" id="5123397at2"/>
<keyword evidence="3" id="KW-1185">Reference proteome</keyword>
<dbReference type="eggNOG" id="ENOG50348UG">
    <property type="taxonomic scope" value="Bacteria"/>
</dbReference>
<evidence type="ECO:0000256" key="1">
    <source>
        <dbReference type="SAM" id="Phobius"/>
    </source>
</evidence>
<gene>
    <name evidence="2" type="ORF">BW34_02455</name>
</gene>
<name>A0A031FNF8_9MICO</name>
<protein>
    <submittedName>
        <fullName evidence="2">Arginine/lysine/ornithine decarboxylase</fullName>
    </submittedName>
</protein>
<dbReference type="RefSeq" id="WP_036312894.1">
    <property type="nucleotide sequence ID" value="NZ_JFYO01000007.1"/>
</dbReference>
<reference evidence="2 3" key="1">
    <citation type="submission" date="2014-03" db="EMBL/GenBank/DDBJ databases">
        <title>Draft Genome Sequences of 13 Willow Endophytes.</title>
        <authorList>
            <person name="Gan H.Y."/>
            <person name="Gan H.M."/>
            <person name="Savka M.A."/>
            <person name="Hudson A.O."/>
        </authorList>
    </citation>
    <scope>NUCLEOTIDE SEQUENCE [LARGE SCALE GENOMIC DNA]</scope>
    <source>
        <strain evidence="2 3">RIT293</strain>
    </source>
</reference>
<keyword evidence="1" id="KW-1133">Transmembrane helix</keyword>
<comment type="caution">
    <text evidence="2">The sequence shown here is derived from an EMBL/GenBank/DDBJ whole genome shotgun (WGS) entry which is preliminary data.</text>
</comment>
<accession>A0A031FNF8</accession>
<evidence type="ECO:0000313" key="3">
    <source>
        <dbReference type="Proteomes" id="UP000024001"/>
    </source>
</evidence>
<dbReference type="AlphaFoldDB" id="A0A031FNF8"/>
<dbReference type="PATRIC" id="fig|273677.3.peg.2437"/>
<dbReference type="EMBL" id="JFYO01000007">
    <property type="protein sequence ID" value="EZP26123.1"/>
    <property type="molecule type" value="Genomic_DNA"/>
</dbReference>
<keyword evidence="1" id="KW-0472">Membrane</keyword>